<dbReference type="Proteomes" id="UP000234323">
    <property type="component" value="Unassembled WGS sequence"/>
</dbReference>
<reference evidence="1 2" key="1">
    <citation type="submission" date="2015-10" db="EMBL/GenBank/DDBJ databases">
        <title>Genome analyses suggest a sexual origin of heterokaryosis in a supposedly ancient asexual fungus.</title>
        <authorList>
            <person name="Ropars J."/>
            <person name="Sedzielewska K."/>
            <person name="Noel J."/>
            <person name="Charron P."/>
            <person name="Farinelli L."/>
            <person name="Marton T."/>
            <person name="Kruger M."/>
            <person name="Pelin A."/>
            <person name="Brachmann A."/>
            <person name="Corradi N."/>
        </authorList>
    </citation>
    <scope>NUCLEOTIDE SEQUENCE [LARGE SCALE GENOMIC DNA]</scope>
    <source>
        <strain evidence="1 2">A4</strain>
    </source>
</reference>
<dbReference type="PANTHER" id="PTHR35871:SF1">
    <property type="entry name" value="CXC1-LIKE CYSTEINE CLUSTER ASSOCIATED WITH KDZ TRANSPOSASES DOMAIN-CONTAINING PROTEIN"/>
    <property type="match status" value="1"/>
</dbReference>
<keyword evidence="2" id="KW-1185">Reference proteome</keyword>
<comment type="caution">
    <text evidence="1">The sequence shown here is derived from an EMBL/GenBank/DDBJ whole genome shotgun (WGS) entry which is preliminary data.</text>
</comment>
<dbReference type="EMBL" id="LLXI01005394">
    <property type="protein sequence ID" value="PKY61465.1"/>
    <property type="molecule type" value="Genomic_DNA"/>
</dbReference>
<accession>A0A2I1HRF1</accession>
<sequence length="169" mass="19873">MHTTPKKFKEFVEQTLLPETGITKQKTISDSTTRRWLNVLGFFHQQQRQGVYYDGHEREDVVKYRKIFLEEMDKYEPYMASYEGETMDKMSREPIQNWLKIWFGSVYLGFYKNAKNQIAAHLVIVQSRAMYHWIRLDETRRMAKIEMAAIIAGSALVTNVNGGISHTSR</sequence>
<evidence type="ECO:0000313" key="1">
    <source>
        <dbReference type="EMBL" id="PKY61465.1"/>
    </source>
</evidence>
<evidence type="ECO:0000313" key="2">
    <source>
        <dbReference type="Proteomes" id="UP000234323"/>
    </source>
</evidence>
<dbReference type="VEuPathDB" id="FungiDB:RhiirA1_404296"/>
<proteinExistence type="predicted"/>
<gene>
    <name evidence="1" type="ORF">RhiirA4_431830</name>
</gene>
<dbReference type="AlphaFoldDB" id="A0A2I1HRF1"/>
<name>A0A2I1HRF1_9GLOM</name>
<dbReference type="PANTHER" id="PTHR35871">
    <property type="entry name" value="EXPRESSED PROTEIN"/>
    <property type="match status" value="1"/>
</dbReference>
<protein>
    <submittedName>
        <fullName evidence="1">Uncharacterized protein</fullName>
    </submittedName>
</protein>
<organism evidence="1 2">
    <name type="scientific">Rhizophagus irregularis</name>
    <dbReference type="NCBI Taxonomy" id="588596"/>
    <lineage>
        <taxon>Eukaryota</taxon>
        <taxon>Fungi</taxon>
        <taxon>Fungi incertae sedis</taxon>
        <taxon>Mucoromycota</taxon>
        <taxon>Glomeromycotina</taxon>
        <taxon>Glomeromycetes</taxon>
        <taxon>Glomerales</taxon>
        <taxon>Glomeraceae</taxon>
        <taxon>Rhizophagus</taxon>
    </lineage>
</organism>